<organism evidence="1 2">
    <name type="scientific">Steinernema glaseri</name>
    <dbReference type="NCBI Taxonomy" id="37863"/>
    <lineage>
        <taxon>Eukaryota</taxon>
        <taxon>Metazoa</taxon>
        <taxon>Ecdysozoa</taxon>
        <taxon>Nematoda</taxon>
        <taxon>Chromadorea</taxon>
        <taxon>Rhabditida</taxon>
        <taxon>Tylenchina</taxon>
        <taxon>Panagrolaimomorpha</taxon>
        <taxon>Strongyloidoidea</taxon>
        <taxon>Steinernematidae</taxon>
        <taxon>Steinernema</taxon>
    </lineage>
</organism>
<keyword evidence="1" id="KW-1185">Reference proteome</keyword>
<name>A0A1I7Y5P7_9BILA</name>
<accession>A0A1I7Y5P7</accession>
<dbReference type="WBParaSite" id="L893_g13002.t1">
    <property type="protein sequence ID" value="L893_g13002.t1"/>
    <property type="gene ID" value="L893_g13002"/>
</dbReference>
<dbReference type="AlphaFoldDB" id="A0A1I7Y5P7"/>
<evidence type="ECO:0000313" key="2">
    <source>
        <dbReference type="WBParaSite" id="L893_g13002.t1"/>
    </source>
</evidence>
<sequence>MFQNYLSTREVQLQQRTAIELLLQPFNYLSTCEDQPHQRTAIELLLQPLHYLSTCEVQPHQRTAIELLLQSFQQMDNRIALEALKALITNEEKSFYRGSMCKRYV</sequence>
<dbReference type="Proteomes" id="UP000095287">
    <property type="component" value="Unplaced"/>
</dbReference>
<protein>
    <submittedName>
        <fullName evidence="2">Importin N-terminal domain-containing protein</fullName>
    </submittedName>
</protein>
<reference evidence="2" key="1">
    <citation type="submission" date="2016-11" db="UniProtKB">
        <authorList>
            <consortium name="WormBaseParasite"/>
        </authorList>
    </citation>
    <scope>IDENTIFICATION</scope>
</reference>
<evidence type="ECO:0000313" key="1">
    <source>
        <dbReference type="Proteomes" id="UP000095287"/>
    </source>
</evidence>
<proteinExistence type="predicted"/>